<evidence type="ECO:0000313" key="4">
    <source>
        <dbReference type="Proteomes" id="UP000263833"/>
    </source>
</evidence>
<gene>
    <name evidence="3" type="primary">cpaB</name>
    <name evidence="3" type="ORF">DXH95_15465</name>
</gene>
<dbReference type="CDD" id="cd11614">
    <property type="entry name" value="SAF_CpaB_FlgA_like"/>
    <property type="match status" value="1"/>
</dbReference>
<feature type="transmembrane region" description="Helical" evidence="1">
    <location>
        <begin position="7"/>
        <end position="28"/>
    </location>
</feature>
<keyword evidence="4" id="KW-1185">Reference proteome</keyword>
<evidence type="ECO:0000256" key="1">
    <source>
        <dbReference type="SAM" id="Phobius"/>
    </source>
</evidence>
<dbReference type="InterPro" id="IPR031571">
    <property type="entry name" value="RcpC_dom"/>
</dbReference>
<evidence type="ECO:0000259" key="2">
    <source>
        <dbReference type="SMART" id="SM00858"/>
    </source>
</evidence>
<dbReference type="SMART" id="SM00858">
    <property type="entry name" value="SAF"/>
    <property type="match status" value="1"/>
</dbReference>
<keyword evidence="1" id="KW-0472">Membrane</keyword>
<sequence>MFANRNIIVIAIAAVLGIAAVILANSYLSGVEEGQVKAAEENRLVQIAVARVPMEYGTALTTENIRMVSWPATSVPAGAFQSTKALLGGEARVALRPIEAGEPILPGKVTGPGGRASISALIDPDMRAVAVRINDVAGVAGFVLPNDAVDVLLTRTPKTEAEGQVDPITDVLLQNVRVIAIDQGADEKKNEPAVGKTATLLVDQQGAQKLALAGQVGSLSLALRNAVNQDVFMAQTVGTRDLGQGSVSPSFYNAPRSSGSTMAASPYPIPAMQAAMTGTARGPAAPARPKPKNSVAVEIVRGTASSSYDVSRHRGY</sequence>
<comment type="caution">
    <text evidence="3">The sequence shown here is derived from an EMBL/GenBank/DDBJ whole genome shotgun (WGS) entry which is preliminary data.</text>
</comment>
<dbReference type="Proteomes" id="UP000263833">
    <property type="component" value="Unassembled WGS sequence"/>
</dbReference>
<feature type="domain" description="SAF" evidence="2">
    <location>
        <begin position="45"/>
        <end position="110"/>
    </location>
</feature>
<organism evidence="3 4">
    <name type="scientific">Sphingorhabdus pulchriflava</name>
    <dbReference type="NCBI Taxonomy" id="2292257"/>
    <lineage>
        <taxon>Bacteria</taxon>
        <taxon>Pseudomonadati</taxon>
        <taxon>Pseudomonadota</taxon>
        <taxon>Alphaproteobacteria</taxon>
        <taxon>Sphingomonadales</taxon>
        <taxon>Sphingomonadaceae</taxon>
        <taxon>Sphingorhabdus</taxon>
    </lineage>
</organism>
<dbReference type="InterPro" id="IPR013974">
    <property type="entry name" value="SAF"/>
</dbReference>
<keyword evidence="1" id="KW-1133">Transmembrane helix</keyword>
<protein>
    <submittedName>
        <fullName evidence="3">Flp pilus assembly protein CpaB</fullName>
    </submittedName>
</protein>
<proteinExistence type="predicted"/>
<dbReference type="AlphaFoldDB" id="A0A371B265"/>
<name>A0A371B265_9SPHN</name>
<dbReference type="NCBIfam" id="TIGR03177">
    <property type="entry name" value="pilus_cpaB"/>
    <property type="match status" value="1"/>
</dbReference>
<dbReference type="Pfam" id="PF16976">
    <property type="entry name" value="RcpC"/>
    <property type="match status" value="1"/>
</dbReference>
<accession>A0A371B265</accession>
<dbReference type="OrthoDB" id="163768at2"/>
<dbReference type="EMBL" id="QRGP01000003">
    <property type="protein sequence ID" value="RDV01679.1"/>
    <property type="molecule type" value="Genomic_DNA"/>
</dbReference>
<evidence type="ECO:0000313" key="3">
    <source>
        <dbReference type="EMBL" id="RDV01679.1"/>
    </source>
</evidence>
<dbReference type="Pfam" id="PF08666">
    <property type="entry name" value="SAF"/>
    <property type="match status" value="1"/>
</dbReference>
<keyword evidence="1" id="KW-0812">Transmembrane</keyword>
<dbReference type="InterPro" id="IPR017592">
    <property type="entry name" value="Pilus_assmbl_Flp-typ_CpaB"/>
</dbReference>
<reference evidence="4" key="1">
    <citation type="submission" date="2018-08" db="EMBL/GenBank/DDBJ databases">
        <authorList>
            <person name="Kim S.-J."/>
            <person name="Jung G.-Y."/>
        </authorList>
    </citation>
    <scope>NUCLEOTIDE SEQUENCE [LARGE SCALE GENOMIC DNA]</scope>
    <source>
        <strain evidence="4">GY_G</strain>
    </source>
</reference>
<dbReference type="RefSeq" id="WP_115550458.1">
    <property type="nucleotide sequence ID" value="NZ_QRGP01000003.1"/>
</dbReference>